<feature type="active site" evidence="8 9">
    <location>
        <position position="101"/>
    </location>
</feature>
<protein>
    <submittedName>
        <fullName evidence="12">Uncharacterized protein</fullName>
    </submittedName>
</protein>
<dbReference type="PROSITE" id="PS50222">
    <property type="entry name" value="EF_HAND_2"/>
    <property type="match status" value="1"/>
</dbReference>
<dbReference type="Gene3D" id="2.60.120.380">
    <property type="match status" value="1"/>
</dbReference>
<dbReference type="PANTHER" id="PTHR10183">
    <property type="entry name" value="CALPAIN"/>
    <property type="match status" value="1"/>
</dbReference>
<dbReference type="InterPro" id="IPR011992">
    <property type="entry name" value="EF-hand-dom_pair"/>
</dbReference>
<dbReference type="InterPro" id="IPR038765">
    <property type="entry name" value="Papain-like_cys_pep_sf"/>
</dbReference>
<dbReference type="Gene3D" id="3.90.70.10">
    <property type="entry name" value="Cysteine proteinases"/>
    <property type="match status" value="1"/>
</dbReference>
<accession>A0A9N9WTM0</accession>
<evidence type="ECO:0000256" key="1">
    <source>
        <dbReference type="ARBA" id="ARBA00007623"/>
    </source>
</evidence>
<evidence type="ECO:0000259" key="10">
    <source>
        <dbReference type="PROSITE" id="PS50203"/>
    </source>
</evidence>
<dbReference type="Proteomes" id="UP001153620">
    <property type="component" value="Chromosome 2"/>
</dbReference>
<feature type="domain" description="EF-hand" evidence="11">
    <location>
        <begin position="674"/>
        <end position="709"/>
    </location>
</feature>
<dbReference type="GO" id="GO:0005737">
    <property type="term" value="C:cytoplasm"/>
    <property type="evidence" value="ECO:0007669"/>
    <property type="project" value="TreeGrafter"/>
</dbReference>
<evidence type="ECO:0000256" key="4">
    <source>
        <dbReference type="ARBA" id="ARBA00022737"/>
    </source>
</evidence>
<keyword evidence="13" id="KW-1185">Reference proteome</keyword>
<feature type="active site" evidence="8 9">
    <location>
        <position position="258"/>
    </location>
</feature>
<dbReference type="InterPro" id="IPR036213">
    <property type="entry name" value="Calpain_III_sf"/>
</dbReference>
<dbReference type="InterPro" id="IPR022683">
    <property type="entry name" value="Calpain_III"/>
</dbReference>
<dbReference type="Gene3D" id="1.10.238.10">
    <property type="entry name" value="EF-hand"/>
    <property type="match status" value="1"/>
</dbReference>
<dbReference type="InterPro" id="IPR022682">
    <property type="entry name" value="Calpain_domain_III"/>
</dbReference>
<dbReference type="GO" id="GO:0005509">
    <property type="term" value="F:calcium ion binding"/>
    <property type="evidence" value="ECO:0007669"/>
    <property type="project" value="InterPro"/>
</dbReference>
<feature type="domain" description="Calpain catalytic" evidence="10">
    <location>
        <begin position="46"/>
        <end position="346"/>
    </location>
</feature>
<keyword evidence="2 9" id="KW-0645">Protease</keyword>
<evidence type="ECO:0000313" key="13">
    <source>
        <dbReference type="Proteomes" id="UP001153620"/>
    </source>
</evidence>
<dbReference type="Pfam" id="PF00648">
    <property type="entry name" value="Peptidase_C2"/>
    <property type="match status" value="1"/>
</dbReference>
<dbReference type="GO" id="GO:0006508">
    <property type="term" value="P:proteolysis"/>
    <property type="evidence" value="ECO:0007669"/>
    <property type="project" value="UniProtKB-KW"/>
</dbReference>
<dbReference type="InterPro" id="IPR002048">
    <property type="entry name" value="EF_hand_dom"/>
</dbReference>
<dbReference type="OrthoDB" id="424753at2759"/>
<dbReference type="GO" id="GO:0004198">
    <property type="term" value="F:calcium-dependent cysteine-type endopeptidase activity"/>
    <property type="evidence" value="ECO:0007669"/>
    <property type="project" value="InterPro"/>
</dbReference>
<evidence type="ECO:0000259" key="11">
    <source>
        <dbReference type="PROSITE" id="PS50222"/>
    </source>
</evidence>
<reference evidence="12" key="1">
    <citation type="submission" date="2022-01" db="EMBL/GenBank/DDBJ databases">
        <authorList>
            <person name="King R."/>
        </authorList>
    </citation>
    <scope>NUCLEOTIDE SEQUENCE</scope>
</reference>
<dbReference type="InterPro" id="IPR033883">
    <property type="entry name" value="C2_III"/>
</dbReference>
<dbReference type="CDD" id="cd00214">
    <property type="entry name" value="Calpain_III"/>
    <property type="match status" value="1"/>
</dbReference>
<keyword evidence="3" id="KW-0479">Metal-binding</keyword>
<organism evidence="12 13">
    <name type="scientific">Chironomus riparius</name>
    <dbReference type="NCBI Taxonomy" id="315576"/>
    <lineage>
        <taxon>Eukaryota</taxon>
        <taxon>Metazoa</taxon>
        <taxon>Ecdysozoa</taxon>
        <taxon>Arthropoda</taxon>
        <taxon>Hexapoda</taxon>
        <taxon>Insecta</taxon>
        <taxon>Pterygota</taxon>
        <taxon>Neoptera</taxon>
        <taxon>Endopterygota</taxon>
        <taxon>Diptera</taxon>
        <taxon>Nematocera</taxon>
        <taxon>Chironomoidea</taxon>
        <taxon>Chironomidae</taxon>
        <taxon>Chironominae</taxon>
        <taxon>Chironomus</taxon>
    </lineage>
</organism>
<evidence type="ECO:0000256" key="9">
    <source>
        <dbReference type="PROSITE-ProRule" id="PRU00239"/>
    </source>
</evidence>
<gene>
    <name evidence="12" type="ORF">CHIRRI_LOCUS8424</name>
</gene>
<evidence type="ECO:0000256" key="8">
    <source>
        <dbReference type="PIRSR" id="PIRSR622684-1"/>
    </source>
</evidence>
<dbReference type="SUPFAM" id="SSF49758">
    <property type="entry name" value="Calpain large subunit, middle domain (domain III)"/>
    <property type="match status" value="1"/>
</dbReference>
<keyword evidence="7" id="KW-0106">Calcium</keyword>
<dbReference type="InterPro" id="IPR022684">
    <property type="entry name" value="Calpain_cysteine_protease"/>
</dbReference>
<keyword evidence="4" id="KW-0677">Repeat</keyword>
<comment type="similarity">
    <text evidence="1">Belongs to the peptidase C2 family.</text>
</comment>
<evidence type="ECO:0000313" key="12">
    <source>
        <dbReference type="EMBL" id="CAG9805553.1"/>
    </source>
</evidence>
<keyword evidence="6 9" id="KW-0788">Thiol protease</keyword>
<dbReference type="FunFam" id="2.60.120.380:FF:000001">
    <property type="entry name" value="Calpain-1 catalytic subunit"/>
    <property type="match status" value="1"/>
</dbReference>
<dbReference type="CDD" id="cd00044">
    <property type="entry name" value="CysPc"/>
    <property type="match status" value="1"/>
</dbReference>
<dbReference type="FunFam" id="3.90.70.10:FF:000001">
    <property type="entry name" value="Calpain-1 catalytic subunit"/>
    <property type="match status" value="1"/>
</dbReference>
<evidence type="ECO:0000256" key="5">
    <source>
        <dbReference type="ARBA" id="ARBA00022801"/>
    </source>
</evidence>
<dbReference type="PANTHER" id="PTHR10183:SF433">
    <property type="entry name" value="CALPAIN-A-RELATED"/>
    <property type="match status" value="1"/>
</dbReference>
<proteinExistence type="inferred from homology"/>
<dbReference type="EMBL" id="OU895878">
    <property type="protein sequence ID" value="CAG9805553.1"/>
    <property type="molecule type" value="Genomic_DNA"/>
</dbReference>
<dbReference type="PROSITE" id="PS50203">
    <property type="entry name" value="CALPAIN_CAT"/>
    <property type="match status" value="1"/>
</dbReference>
<dbReference type="SUPFAM" id="SSF47473">
    <property type="entry name" value="EF-hand"/>
    <property type="match status" value="1"/>
</dbReference>
<evidence type="ECO:0000256" key="2">
    <source>
        <dbReference type="ARBA" id="ARBA00022670"/>
    </source>
</evidence>
<evidence type="ECO:0000256" key="6">
    <source>
        <dbReference type="ARBA" id="ARBA00022807"/>
    </source>
</evidence>
<dbReference type="AlphaFoldDB" id="A0A9N9WTM0"/>
<dbReference type="Pfam" id="PF01067">
    <property type="entry name" value="Calpain_III"/>
    <property type="match status" value="1"/>
</dbReference>
<dbReference type="SMART" id="SM00230">
    <property type="entry name" value="CysPc"/>
    <property type="match status" value="1"/>
</dbReference>
<dbReference type="SMART" id="SM00720">
    <property type="entry name" value="calpain_III"/>
    <property type="match status" value="1"/>
</dbReference>
<reference evidence="12" key="2">
    <citation type="submission" date="2022-10" db="EMBL/GenBank/DDBJ databases">
        <authorList>
            <consortium name="ENA_rothamsted_submissions"/>
            <consortium name="culmorum"/>
            <person name="King R."/>
        </authorList>
    </citation>
    <scope>NUCLEOTIDE SEQUENCE</scope>
</reference>
<feature type="active site" evidence="8 9">
    <location>
        <position position="286"/>
    </location>
</feature>
<keyword evidence="5 9" id="KW-0378">Hydrolase</keyword>
<sequence length="773" mass="89394">MSLKRRYTFDDQPIYLLGENGTEFYGQMKTQDFYAIRQQCLNSKTLFEDSEFPATDQSLFFSSKSKVSYKWLRPAEICKNPQFFVKGYSRFDVQQGNLFNCWFVAAAANLTLNPKLFSRVVFDDNSFDESLYAGIFHFCFWRFGKWVDVVVDDRLPTEDGKLVYNHSADNNEFWSALLEKAYAKLNGSYEALVEGNTSEAHEDFTGGITERFQLKQAPENLFDILVKGFERNSMMGCSIQSTDGARKQETPEGLYLGHAYSITKVAYVDIAVRDKKGLIPLMRLRNPWGNDLEWNGPWSDTSREWQLISVKTREELGLTFDFDGEFWMYYNDFLKHFDNLEICNLTPDSLTDENKSDMKKKWNLNIFEGQWVAGVSSAGCNDHDKFYRNPQYIIHLETPDFDSKDGKCSVVIALMQKSRRYKKKIGLDSLTIGFKIYSLSENDLKQKPFKTDFFKHNLSTEVSIFIDYREVSARYRFMPGYYLIVPAPFDTDNEGEFLIRVFSESKNNFEEHDEQVGLGDIDVRIADNPPNIHFPSADWLEVEKLFKTLVGNDKEIGWMGLKQILHTFFEDVAVKKEIQNENTSLNVNDKHQSRSLGKLLKSIWNHLSCKKVKNEGANIPLLNGNDISKATVVPVQNESTSLDFSKEVCRSMVAMLDFDKSGKLGLNELKCLFNEITMWRSVFNLYDQDHNYKLDNHELRDALGSAGYRLNNHILCSLLYRYGSPDNTMSIDDFIMCAVKVKTMIERYKENDTNKDNRAIFTVDEWISSALYS</sequence>
<dbReference type="InterPro" id="IPR001300">
    <property type="entry name" value="Peptidase_C2_calpain_cat"/>
</dbReference>
<evidence type="ECO:0000256" key="3">
    <source>
        <dbReference type="ARBA" id="ARBA00022723"/>
    </source>
</evidence>
<evidence type="ECO:0000256" key="7">
    <source>
        <dbReference type="ARBA" id="ARBA00022837"/>
    </source>
</evidence>
<name>A0A9N9WTM0_9DIPT</name>
<dbReference type="SMART" id="SM00054">
    <property type="entry name" value="EFh"/>
    <property type="match status" value="2"/>
</dbReference>
<dbReference type="SUPFAM" id="SSF54001">
    <property type="entry name" value="Cysteine proteinases"/>
    <property type="match status" value="1"/>
</dbReference>
<dbReference type="PRINTS" id="PR00704">
    <property type="entry name" value="CALPAIN"/>
</dbReference>